<dbReference type="PANTHER" id="PTHR43507">
    <property type="entry name" value="NADH-UBIQUINONE OXIDOREDUCTASE CHAIN 4"/>
    <property type="match status" value="1"/>
</dbReference>
<evidence type="ECO:0000259" key="4">
    <source>
        <dbReference type="Pfam" id="PF00361"/>
    </source>
</evidence>
<feature type="transmembrane region" description="Helical" evidence="3">
    <location>
        <begin position="140"/>
        <end position="160"/>
    </location>
</feature>
<feature type="domain" description="NADH:quinone oxidoreductase/Mrp antiporter transmembrane" evidence="4">
    <location>
        <begin position="137"/>
        <end position="429"/>
    </location>
</feature>
<feature type="transmembrane region" description="Helical" evidence="3">
    <location>
        <begin position="212"/>
        <end position="231"/>
    </location>
</feature>
<dbReference type="GO" id="GO:0015990">
    <property type="term" value="P:electron transport coupled proton transport"/>
    <property type="evidence" value="ECO:0007669"/>
    <property type="project" value="TreeGrafter"/>
</dbReference>
<feature type="transmembrane region" description="Helical" evidence="3">
    <location>
        <begin position="172"/>
        <end position="192"/>
    </location>
</feature>
<comment type="caution">
    <text evidence="5">The sequence shown here is derived from an EMBL/GenBank/DDBJ whole genome shotgun (WGS) entry which is preliminary data.</text>
</comment>
<feature type="transmembrane region" description="Helical" evidence="3">
    <location>
        <begin position="460"/>
        <end position="481"/>
    </location>
</feature>
<dbReference type="GO" id="GO:0003954">
    <property type="term" value="F:NADH dehydrogenase activity"/>
    <property type="evidence" value="ECO:0007669"/>
    <property type="project" value="TreeGrafter"/>
</dbReference>
<feature type="transmembrane region" description="Helical" evidence="3">
    <location>
        <begin position="252"/>
        <end position="274"/>
    </location>
</feature>
<organism evidence="5 6">
    <name type="scientific">Candidatus Methylophosphatis roskildensis</name>
    <dbReference type="NCBI Taxonomy" id="2899263"/>
    <lineage>
        <taxon>Bacteria</taxon>
        <taxon>Pseudomonadati</taxon>
        <taxon>Pseudomonadota</taxon>
        <taxon>Betaproteobacteria</taxon>
        <taxon>Nitrosomonadales</taxon>
        <taxon>Sterolibacteriaceae</taxon>
        <taxon>Candidatus Methylophosphatis</taxon>
    </lineage>
</organism>
<feature type="transmembrane region" description="Helical" evidence="3">
    <location>
        <begin position="418"/>
        <end position="439"/>
    </location>
</feature>
<dbReference type="AlphaFoldDB" id="A0A9D7HRN2"/>
<dbReference type="PANTHER" id="PTHR43507:SF1">
    <property type="entry name" value="NADH-UBIQUINONE OXIDOREDUCTASE CHAIN 4"/>
    <property type="match status" value="1"/>
</dbReference>
<accession>A0A9D7HRN2</accession>
<feature type="transmembrane region" description="Helical" evidence="3">
    <location>
        <begin position="116"/>
        <end position="134"/>
    </location>
</feature>
<keyword evidence="2 3" id="KW-0812">Transmembrane</keyword>
<proteinExistence type="predicted"/>
<dbReference type="Proteomes" id="UP000807785">
    <property type="component" value="Unassembled WGS sequence"/>
</dbReference>
<comment type="subcellular location">
    <subcellularLocation>
        <location evidence="1">Endomembrane system</location>
        <topology evidence="1">Multi-pass membrane protein</topology>
    </subcellularLocation>
    <subcellularLocation>
        <location evidence="2">Membrane</location>
        <topology evidence="2">Multi-pass membrane protein</topology>
    </subcellularLocation>
</comment>
<feature type="transmembrane region" description="Helical" evidence="3">
    <location>
        <begin position="12"/>
        <end position="32"/>
    </location>
</feature>
<name>A0A9D7HRN2_9PROT</name>
<dbReference type="GO" id="GO:0042773">
    <property type="term" value="P:ATP synthesis coupled electron transport"/>
    <property type="evidence" value="ECO:0007669"/>
    <property type="project" value="InterPro"/>
</dbReference>
<gene>
    <name evidence="5" type="ORF">IPH26_12300</name>
</gene>
<sequence>MQVIHWSTQAPFPLLGALQVLPLLGALILALLRRHAWAVYLGQALAGLEVGLAVLLYRTLERDSPALQLAERIDLLGPLGYHAAADGVTVLFVVLCAVLTLLLTVYAAERRLPDQVFLLATILGVEAVLMSALATINLMWFVLAGAVELGCLGYLLWRWASTAEKGQALARFYHFQGTGLLLLLAGTLILGWAHADLRGGHWSFDLVDLVGLPLTGTLGAVAFFLLFYGLGVRTPLFPFHGWLPIVAQHGNLAIGPTFLLGIKIGLYGMVRFVFPVLPQAVDTWHFYAVGFAAAGVFYAAVLAFLQTDLRRLLAFAVISHTSLAVIGLFTLHRTALQGALLLSVNFGLAATTMLFMVGFVFRRTGTTAMAELGGLFDRLPLIGAAFLVSGLAIVGMPGTPGFDAVHLVLEASIARYGALLTVASALGNVLAAGFLLLAFQRAFLRARPDRLQSLVIERASVMETALAAAVIVLQLVIGFWLDPWLDLIEAPLRLLSAQFGPE</sequence>
<dbReference type="InterPro" id="IPR003918">
    <property type="entry name" value="NADH_UbQ_OxRdtase"/>
</dbReference>
<feature type="transmembrane region" description="Helical" evidence="3">
    <location>
        <begin position="312"/>
        <end position="332"/>
    </location>
</feature>
<evidence type="ECO:0000256" key="2">
    <source>
        <dbReference type="RuleBase" id="RU000320"/>
    </source>
</evidence>
<dbReference type="InterPro" id="IPR001750">
    <property type="entry name" value="ND/Mrp_TM"/>
</dbReference>
<protein>
    <submittedName>
        <fullName evidence="5">NADH-quinone oxidoreductase subunit L</fullName>
    </submittedName>
</protein>
<reference evidence="5" key="1">
    <citation type="submission" date="2020-10" db="EMBL/GenBank/DDBJ databases">
        <title>Connecting structure to function with the recovery of over 1000 high-quality activated sludge metagenome-assembled genomes encoding full-length rRNA genes using long-read sequencing.</title>
        <authorList>
            <person name="Singleton C.M."/>
            <person name="Petriglieri F."/>
            <person name="Kristensen J.M."/>
            <person name="Kirkegaard R.H."/>
            <person name="Michaelsen T.Y."/>
            <person name="Andersen M.H."/>
            <person name="Karst S.M."/>
            <person name="Dueholm M.S."/>
            <person name="Nielsen P.H."/>
            <person name="Albertsen M."/>
        </authorList>
    </citation>
    <scope>NUCLEOTIDE SEQUENCE</scope>
    <source>
        <strain evidence="5">Bjer_18-Q3-R1-45_BAT3C.347</strain>
    </source>
</reference>
<dbReference type="GO" id="GO:0008137">
    <property type="term" value="F:NADH dehydrogenase (ubiquinone) activity"/>
    <property type="evidence" value="ECO:0007669"/>
    <property type="project" value="InterPro"/>
</dbReference>
<keyword evidence="3" id="KW-0472">Membrane</keyword>
<feature type="transmembrane region" description="Helical" evidence="3">
    <location>
        <begin position="381"/>
        <end position="398"/>
    </location>
</feature>
<dbReference type="GO" id="GO:0016020">
    <property type="term" value="C:membrane"/>
    <property type="evidence" value="ECO:0007669"/>
    <property type="project" value="UniProtKB-SubCell"/>
</dbReference>
<feature type="transmembrane region" description="Helical" evidence="3">
    <location>
        <begin position="39"/>
        <end position="60"/>
    </location>
</feature>
<evidence type="ECO:0000313" key="5">
    <source>
        <dbReference type="EMBL" id="MBK6973676.1"/>
    </source>
</evidence>
<dbReference type="GO" id="GO:0048039">
    <property type="term" value="F:ubiquinone binding"/>
    <property type="evidence" value="ECO:0007669"/>
    <property type="project" value="TreeGrafter"/>
</dbReference>
<feature type="transmembrane region" description="Helical" evidence="3">
    <location>
        <begin position="80"/>
        <end position="104"/>
    </location>
</feature>
<feature type="transmembrane region" description="Helical" evidence="3">
    <location>
        <begin position="338"/>
        <end position="361"/>
    </location>
</feature>
<dbReference type="Pfam" id="PF00361">
    <property type="entry name" value="Proton_antipo_M"/>
    <property type="match status" value="1"/>
</dbReference>
<dbReference type="GO" id="GO:0012505">
    <property type="term" value="C:endomembrane system"/>
    <property type="evidence" value="ECO:0007669"/>
    <property type="project" value="UniProtKB-SubCell"/>
</dbReference>
<evidence type="ECO:0000256" key="1">
    <source>
        <dbReference type="ARBA" id="ARBA00004127"/>
    </source>
</evidence>
<dbReference type="EMBL" id="JADJEV010000003">
    <property type="protein sequence ID" value="MBK6973676.1"/>
    <property type="molecule type" value="Genomic_DNA"/>
</dbReference>
<keyword evidence="3" id="KW-1133">Transmembrane helix</keyword>
<evidence type="ECO:0000313" key="6">
    <source>
        <dbReference type="Proteomes" id="UP000807785"/>
    </source>
</evidence>
<feature type="transmembrane region" description="Helical" evidence="3">
    <location>
        <begin position="286"/>
        <end position="305"/>
    </location>
</feature>
<evidence type="ECO:0000256" key="3">
    <source>
        <dbReference type="SAM" id="Phobius"/>
    </source>
</evidence>